<protein>
    <recommendedName>
        <fullName evidence="3 11">FAD:protein FMN transferase</fullName>
        <ecNumber evidence="2 11">2.7.1.180</ecNumber>
    </recommendedName>
    <alternativeName>
        <fullName evidence="9 11">Flavin transferase</fullName>
    </alternativeName>
</protein>
<dbReference type="Pfam" id="PF02424">
    <property type="entry name" value="ApbE"/>
    <property type="match status" value="1"/>
</dbReference>
<comment type="similarity">
    <text evidence="11">Belongs to the ApbE family.</text>
</comment>
<keyword evidence="4 11" id="KW-0285">Flavoprotein</keyword>
<reference evidence="12 13" key="1">
    <citation type="submission" date="2019-05" db="EMBL/GenBank/DDBJ databases">
        <title>Flagellimonas sp. AsT0115, sp. nov., isolated from a marine red algae, Asparagopsis taxiformis.</title>
        <authorList>
            <person name="Kim J."/>
            <person name="Jeong S.E."/>
            <person name="Jeon C.O."/>
        </authorList>
    </citation>
    <scope>NUCLEOTIDE SEQUENCE [LARGE SCALE GENOMIC DNA]</scope>
    <source>
        <strain evidence="12 13">AsT0115</strain>
    </source>
</reference>
<keyword evidence="5 11" id="KW-0808">Transferase</keyword>
<evidence type="ECO:0000313" key="12">
    <source>
        <dbReference type="EMBL" id="TMU50712.1"/>
    </source>
</evidence>
<evidence type="ECO:0000256" key="9">
    <source>
        <dbReference type="ARBA" id="ARBA00031306"/>
    </source>
</evidence>
<comment type="catalytic activity">
    <reaction evidence="10 11">
        <text>L-threonyl-[protein] + FAD = FMN-L-threonyl-[protein] + AMP + H(+)</text>
        <dbReference type="Rhea" id="RHEA:36847"/>
        <dbReference type="Rhea" id="RHEA-COMP:11060"/>
        <dbReference type="Rhea" id="RHEA-COMP:11061"/>
        <dbReference type="ChEBI" id="CHEBI:15378"/>
        <dbReference type="ChEBI" id="CHEBI:30013"/>
        <dbReference type="ChEBI" id="CHEBI:57692"/>
        <dbReference type="ChEBI" id="CHEBI:74257"/>
        <dbReference type="ChEBI" id="CHEBI:456215"/>
        <dbReference type="EC" id="2.7.1.180"/>
    </reaction>
</comment>
<evidence type="ECO:0000256" key="6">
    <source>
        <dbReference type="ARBA" id="ARBA00022723"/>
    </source>
</evidence>
<dbReference type="Gene3D" id="3.10.520.10">
    <property type="entry name" value="ApbE-like domains"/>
    <property type="match status" value="1"/>
</dbReference>
<evidence type="ECO:0000313" key="13">
    <source>
        <dbReference type="Proteomes" id="UP000751614"/>
    </source>
</evidence>
<evidence type="ECO:0000256" key="7">
    <source>
        <dbReference type="ARBA" id="ARBA00022827"/>
    </source>
</evidence>
<organism evidence="12 13">
    <name type="scientific">Flagellimonas algicola</name>
    <dbReference type="NCBI Taxonomy" id="2583815"/>
    <lineage>
        <taxon>Bacteria</taxon>
        <taxon>Pseudomonadati</taxon>
        <taxon>Bacteroidota</taxon>
        <taxon>Flavobacteriia</taxon>
        <taxon>Flavobacteriales</taxon>
        <taxon>Flavobacteriaceae</taxon>
        <taxon>Flagellimonas</taxon>
    </lineage>
</organism>
<dbReference type="SUPFAM" id="SSF143631">
    <property type="entry name" value="ApbE-like"/>
    <property type="match status" value="1"/>
</dbReference>
<evidence type="ECO:0000256" key="1">
    <source>
        <dbReference type="ARBA" id="ARBA00001946"/>
    </source>
</evidence>
<keyword evidence="8 11" id="KW-0460">Magnesium</keyword>
<dbReference type="Proteomes" id="UP000751614">
    <property type="component" value="Unassembled WGS sequence"/>
</dbReference>
<evidence type="ECO:0000256" key="10">
    <source>
        <dbReference type="ARBA" id="ARBA00048540"/>
    </source>
</evidence>
<dbReference type="EC" id="2.7.1.180" evidence="2 11"/>
<evidence type="ECO:0000256" key="3">
    <source>
        <dbReference type="ARBA" id="ARBA00016337"/>
    </source>
</evidence>
<comment type="cofactor">
    <cofactor evidence="1">
        <name>Mg(2+)</name>
        <dbReference type="ChEBI" id="CHEBI:18420"/>
    </cofactor>
</comment>
<name>A0ABY2WHD3_9FLAO</name>
<dbReference type="PANTHER" id="PTHR30040">
    <property type="entry name" value="THIAMINE BIOSYNTHESIS LIPOPROTEIN APBE"/>
    <property type="match status" value="1"/>
</dbReference>
<accession>A0ABY2WHD3</accession>
<dbReference type="PIRSF" id="PIRSF006268">
    <property type="entry name" value="ApbE"/>
    <property type="match status" value="1"/>
</dbReference>
<dbReference type="GO" id="GO:0016740">
    <property type="term" value="F:transferase activity"/>
    <property type="evidence" value="ECO:0007669"/>
    <property type="project" value="UniProtKB-KW"/>
</dbReference>
<comment type="caution">
    <text evidence="12">The sequence shown here is derived from an EMBL/GenBank/DDBJ whole genome shotgun (WGS) entry which is preliminary data.</text>
</comment>
<proteinExistence type="inferred from homology"/>
<evidence type="ECO:0000256" key="5">
    <source>
        <dbReference type="ARBA" id="ARBA00022679"/>
    </source>
</evidence>
<dbReference type="RefSeq" id="WP_138838984.1">
    <property type="nucleotide sequence ID" value="NZ_VCNI01000004.1"/>
</dbReference>
<dbReference type="InterPro" id="IPR024932">
    <property type="entry name" value="ApbE"/>
</dbReference>
<evidence type="ECO:0000256" key="2">
    <source>
        <dbReference type="ARBA" id="ARBA00011955"/>
    </source>
</evidence>
<gene>
    <name evidence="12" type="ORF">FGG15_18100</name>
</gene>
<evidence type="ECO:0000256" key="4">
    <source>
        <dbReference type="ARBA" id="ARBA00022630"/>
    </source>
</evidence>
<keyword evidence="13" id="KW-1185">Reference proteome</keyword>
<keyword evidence="6 11" id="KW-0479">Metal-binding</keyword>
<evidence type="ECO:0000256" key="11">
    <source>
        <dbReference type="PIRNR" id="PIRNR006268"/>
    </source>
</evidence>
<dbReference type="InterPro" id="IPR003374">
    <property type="entry name" value="ApbE-like_sf"/>
</dbReference>
<evidence type="ECO:0000256" key="8">
    <source>
        <dbReference type="ARBA" id="ARBA00022842"/>
    </source>
</evidence>
<sequence>MEKFSFRRAAMGTYLNITFYAANANIAEDVVNNAFERVRELNGKLSDYDPDSEVNLLCQNHNVGQWIKVSEELFEVLSISKRISKSTKGRFDVTIGGYSQLWRSSKENKESAFIDAENYGSGFGYRDLHLKAGNRTVKIDNDKIRLDFGGIAKGYVADQLILLLNKHQLRHILIDFGGDLSTGDPPPSSKGWKVRVDFESERGKDSKVLLVKNMSVATSGDLFQKISHNGRTFSHIIDPSTGMWATKSIQVTVMAGSGALADSYATAFNVMDIDQVKKLLGKKKNRDVHALISYMENGTRKVWSSPYFNKFLYAQDIPLVRSK</sequence>
<dbReference type="PANTHER" id="PTHR30040:SF2">
    <property type="entry name" value="FAD:PROTEIN FMN TRANSFERASE"/>
    <property type="match status" value="1"/>
</dbReference>
<keyword evidence="7 11" id="KW-0274">FAD</keyword>
<dbReference type="EMBL" id="VCNI01000004">
    <property type="protein sequence ID" value="TMU50712.1"/>
    <property type="molecule type" value="Genomic_DNA"/>
</dbReference>